<organism evidence="1 2">
    <name type="scientific">Coccomyxa viridis</name>
    <dbReference type="NCBI Taxonomy" id="1274662"/>
    <lineage>
        <taxon>Eukaryota</taxon>
        <taxon>Viridiplantae</taxon>
        <taxon>Chlorophyta</taxon>
        <taxon>core chlorophytes</taxon>
        <taxon>Trebouxiophyceae</taxon>
        <taxon>Trebouxiophyceae incertae sedis</taxon>
        <taxon>Coccomyxaceae</taxon>
        <taxon>Coccomyxa</taxon>
    </lineage>
</organism>
<name>A0ABP1G392_9CHLO</name>
<accession>A0ABP1G392</accession>
<comment type="caution">
    <text evidence="1">The sequence shown here is derived from an EMBL/GenBank/DDBJ whole genome shotgun (WGS) entry which is preliminary data.</text>
</comment>
<gene>
    <name evidence="1" type="primary">g7961</name>
    <name evidence="1" type="ORF">VP750_LOCUS6839</name>
</gene>
<protein>
    <submittedName>
        <fullName evidence="1">G7961 protein</fullName>
    </submittedName>
</protein>
<evidence type="ECO:0000313" key="1">
    <source>
        <dbReference type="EMBL" id="CAL5225180.1"/>
    </source>
</evidence>
<keyword evidence="2" id="KW-1185">Reference proteome</keyword>
<dbReference type="Proteomes" id="UP001497392">
    <property type="component" value="Unassembled WGS sequence"/>
</dbReference>
<dbReference type="EMBL" id="CAXHTA020000012">
    <property type="protein sequence ID" value="CAL5225180.1"/>
    <property type="molecule type" value="Genomic_DNA"/>
</dbReference>
<proteinExistence type="predicted"/>
<reference evidence="1 2" key="1">
    <citation type="submission" date="2024-06" db="EMBL/GenBank/DDBJ databases">
        <authorList>
            <person name="Kraege A."/>
            <person name="Thomma B."/>
        </authorList>
    </citation>
    <scope>NUCLEOTIDE SEQUENCE [LARGE SCALE GENOMIC DNA]</scope>
</reference>
<sequence>MGGGANIDNECTRGVAQLLLLSATGGGKTTMLRMLPRLLSKWLRKGDEPCLVRLLFAASPSLDGAPYCHFVRTLDAHVRERLTIPDVLEFLRMALEVPADEYLLLVPLINKAHRTNGSFGQKKTGKEVTWYHQLTSEITREMNEVAGSGRTFILPVTAATQYRQVDMTHMPELRRSLDAQLDLPLLTAEQKEAAVMGLARKVAAANGRTAPATIPAAVTKLLGFAGSTPGELTYVMEGFGDYWWREDDGWRKDFDQRLTMIQSYQMLAVLEQVRDRGLSGTCWDVLCGSKDYGVRRDCYLKLLGQTLTDAPVRRSDKVLGTGTRPTFGGASVVYCETDDEDEQLQSFPGGSLSCLASATAPSVHQPAVRLSVSPLVAAEMLRELRRVDYTYSGIIGTLMTQDTATEGSVAQMWVMKMEGYGVQGRTTVRLQELMQGVALPETIPDIACIVPQGRLALSDVSMLPEKPPLLSDPVVIGAVELGSQGDLSMFVLLDEQEQPWTFFIRTQQADESTATTVKHVVCSLEDDLSEYIALPQISPVAWTNWHPGLDNVPTVEARGQRGGLKTSGCMERISAILIYKPS</sequence>
<evidence type="ECO:0000313" key="2">
    <source>
        <dbReference type="Proteomes" id="UP001497392"/>
    </source>
</evidence>